<evidence type="ECO:0000313" key="3">
    <source>
        <dbReference type="Proteomes" id="UP000039021"/>
    </source>
</evidence>
<reference evidence="3" key="1">
    <citation type="submission" date="2015-03" db="EMBL/GenBank/DDBJ databases">
        <authorList>
            <consortium name="Pathogen Informatics"/>
        </authorList>
    </citation>
    <scope>NUCLEOTIDE SEQUENCE [LARGE SCALE GENOMIC DNA]</scope>
    <source>
        <strain evidence="3">N09902308</strain>
    </source>
</reference>
<evidence type="ECO:0000256" key="1">
    <source>
        <dbReference type="SAM" id="MobiDB-lite"/>
    </source>
</evidence>
<dbReference type="Proteomes" id="UP000039021">
    <property type="component" value="Unassembled WGS sequence"/>
</dbReference>
<name>A0A916P8U8_MYCTX</name>
<dbReference type="EMBL" id="CSBK01001911">
    <property type="protein sequence ID" value="COZ29226.1"/>
    <property type="molecule type" value="Genomic_DNA"/>
</dbReference>
<comment type="caution">
    <text evidence="2">The sequence shown here is derived from an EMBL/GenBank/DDBJ whole genome shotgun (WGS) entry which is preliminary data.</text>
</comment>
<organism evidence="2 3">
    <name type="scientific">Mycobacterium tuberculosis</name>
    <dbReference type="NCBI Taxonomy" id="1773"/>
    <lineage>
        <taxon>Bacteria</taxon>
        <taxon>Bacillati</taxon>
        <taxon>Actinomycetota</taxon>
        <taxon>Actinomycetes</taxon>
        <taxon>Mycobacteriales</taxon>
        <taxon>Mycobacteriaceae</taxon>
        <taxon>Mycobacterium</taxon>
        <taxon>Mycobacterium tuberculosis complex</taxon>
    </lineage>
</organism>
<accession>A0A916P8U8</accession>
<gene>
    <name evidence="2" type="ORF">ERS007739_03596</name>
</gene>
<protein>
    <submittedName>
        <fullName evidence="2">Uncharacterized protein</fullName>
    </submittedName>
</protein>
<sequence length="67" mass="7238">MRLRLRVFDLQDVELDLLAGQLFQVGTNPVGLGPTPTNDDARTRGVNVHPDPVAGPLDLYIGDPSTL</sequence>
<feature type="region of interest" description="Disordered" evidence="1">
    <location>
        <begin position="28"/>
        <end position="49"/>
    </location>
</feature>
<evidence type="ECO:0000313" key="2">
    <source>
        <dbReference type="EMBL" id="COZ29226.1"/>
    </source>
</evidence>
<proteinExistence type="predicted"/>
<dbReference type="AlphaFoldDB" id="A0A916P8U8"/>